<keyword evidence="3" id="KW-0472">Membrane</keyword>
<dbReference type="Proteomes" id="UP001519271">
    <property type="component" value="Unassembled WGS sequence"/>
</dbReference>
<evidence type="ECO:0000313" key="4">
    <source>
        <dbReference type="EMBL" id="MBP1920994.1"/>
    </source>
</evidence>
<dbReference type="Pfam" id="PF07155">
    <property type="entry name" value="ECF-ribofla_trS"/>
    <property type="match status" value="1"/>
</dbReference>
<dbReference type="EMBL" id="JAGGKC010000059">
    <property type="protein sequence ID" value="MBP1920994.1"/>
    <property type="molecule type" value="Genomic_DNA"/>
</dbReference>
<keyword evidence="1 3" id="KW-0812">Transmembrane</keyword>
<dbReference type="RefSeq" id="WP_209461141.1">
    <property type="nucleotide sequence ID" value="NZ_JAGGKC010000059.1"/>
</dbReference>
<protein>
    <submittedName>
        <fullName evidence="4">Membrane protein</fullName>
    </submittedName>
</protein>
<feature type="transmembrane region" description="Helical" evidence="3">
    <location>
        <begin position="130"/>
        <end position="153"/>
    </location>
</feature>
<name>A0ABS4G8Y8_9CLOT</name>
<feature type="transmembrane region" description="Helical" evidence="3">
    <location>
        <begin position="68"/>
        <end position="88"/>
    </location>
</feature>
<feature type="transmembrane region" description="Helical" evidence="3">
    <location>
        <begin position="40"/>
        <end position="62"/>
    </location>
</feature>
<dbReference type="PANTHER" id="PTHR37815">
    <property type="entry name" value="UPF0397 PROTEIN BC_2624-RELATED"/>
    <property type="match status" value="1"/>
</dbReference>
<dbReference type="Gene3D" id="1.10.1760.20">
    <property type="match status" value="1"/>
</dbReference>
<feature type="transmembrane region" description="Helical" evidence="3">
    <location>
        <begin position="12"/>
        <end position="33"/>
    </location>
</feature>
<keyword evidence="5" id="KW-1185">Reference proteome</keyword>
<organism evidence="4 5">
    <name type="scientific">Youngiibacter multivorans</name>
    <dbReference type="NCBI Taxonomy" id="937251"/>
    <lineage>
        <taxon>Bacteria</taxon>
        <taxon>Bacillati</taxon>
        <taxon>Bacillota</taxon>
        <taxon>Clostridia</taxon>
        <taxon>Eubacteriales</taxon>
        <taxon>Clostridiaceae</taxon>
        <taxon>Youngiibacter</taxon>
    </lineage>
</organism>
<evidence type="ECO:0000256" key="3">
    <source>
        <dbReference type="SAM" id="Phobius"/>
    </source>
</evidence>
<comment type="caution">
    <text evidence="4">The sequence shown here is derived from an EMBL/GenBank/DDBJ whole genome shotgun (WGS) entry which is preliminary data.</text>
</comment>
<accession>A0ABS4G8Y8</accession>
<evidence type="ECO:0000256" key="1">
    <source>
        <dbReference type="ARBA" id="ARBA00022692"/>
    </source>
</evidence>
<sequence>MTNYRRLTYGGVLGALVFLGTYFLKVPIAYGYIHLGDGMILISSILLGPFAAAPAAVGSALADLVSGYAMYAPFTFVIKALMAVVPALMVRGSKAAPAKYAIPFIIAEIIMIAGYFLADSIFWGTEGAIAAAPMNAIQAVSGVVIGIIGAGIIRKNSISI</sequence>
<gene>
    <name evidence="4" type="ORF">J2Z34_003517</name>
</gene>
<dbReference type="PANTHER" id="PTHR37815:SF3">
    <property type="entry name" value="UPF0397 PROTEIN SPR0429"/>
    <property type="match status" value="1"/>
</dbReference>
<evidence type="ECO:0000256" key="2">
    <source>
        <dbReference type="ARBA" id="ARBA00022989"/>
    </source>
</evidence>
<evidence type="ECO:0000313" key="5">
    <source>
        <dbReference type="Proteomes" id="UP001519271"/>
    </source>
</evidence>
<keyword evidence="2 3" id="KW-1133">Transmembrane helix</keyword>
<reference evidence="4 5" key="1">
    <citation type="submission" date="2021-03" db="EMBL/GenBank/DDBJ databases">
        <title>Genomic Encyclopedia of Type Strains, Phase IV (KMG-IV): sequencing the most valuable type-strain genomes for metagenomic binning, comparative biology and taxonomic classification.</title>
        <authorList>
            <person name="Goeker M."/>
        </authorList>
    </citation>
    <scope>NUCLEOTIDE SEQUENCE [LARGE SCALE GENOMIC DNA]</scope>
    <source>
        <strain evidence="4 5">DSM 6139</strain>
    </source>
</reference>
<feature type="transmembrane region" description="Helical" evidence="3">
    <location>
        <begin position="100"/>
        <end position="118"/>
    </location>
</feature>
<proteinExistence type="predicted"/>
<dbReference type="InterPro" id="IPR009825">
    <property type="entry name" value="ECF_substrate-spec-like"/>
</dbReference>